<dbReference type="InterPro" id="IPR013087">
    <property type="entry name" value="Znf_C2H2_type"/>
</dbReference>
<dbReference type="InParanoid" id="A0A6I8TN29"/>
<gene>
    <name evidence="2" type="primary">110676660</name>
</gene>
<sequence>MDTINNHSTNIDATIDDFCRLCLRNCGSSWMRPWHGCTESESVAISDMLVFCCGLPTNLTDQLPQRVCFPCISRLEQAYSICRTFKEKEIILDRFYSSGSVLKRLAEYNKFRFNVDVKVAEVPVIKSDSSIEDEAISESIPTVVPLLDLQQQEEESVSNQSAENLTTEITLNENLPSKSEPPSDNYSENSLESSIRSMPNLINMKQLYELPEPLAIKTTRKYQMRSKRKKRFPSEPAEDGFFHCIYCPRKFPHRKNFMEHLGIHRAVMEQRYKCHFCGKIFGKNDHLVKHESRHQRKGGLLTN</sequence>
<name>A0A6I8TN29_AEDAE</name>
<dbReference type="PROSITE" id="PS50157">
    <property type="entry name" value="ZINC_FINGER_C2H2_2"/>
    <property type="match status" value="2"/>
</dbReference>
<organism evidence="2 3">
    <name type="scientific">Aedes aegypti</name>
    <name type="common">Yellowfever mosquito</name>
    <name type="synonym">Culex aegypti</name>
    <dbReference type="NCBI Taxonomy" id="7159"/>
    <lineage>
        <taxon>Eukaryota</taxon>
        <taxon>Metazoa</taxon>
        <taxon>Ecdysozoa</taxon>
        <taxon>Arthropoda</taxon>
        <taxon>Hexapoda</taxon>
        <taxon>Insecta</taxon>
        <taxon>Pterygota</taxon>
        <taxon>Neoptera</taxon>
        <taxon>Endopterygota</taxon>
        <taxon>Diptera</taxon>
        <taxon>Nematocera</taxon>
        <taxon>Culicoidea</taxon>
        <taxon>Culicidae</taxon>
        <taxon>Culicinae</taxon>
        <taxon>Aedini</taxon>
        <taxon>Aedes</taxon>
        <taxon>Stegomyia</taxon>
    </lineage>
</organism>
<dbReference type="SUPFAM" id="SSF57667">
    <property type="entry name" value="beta-beta-alpha zinc fingers"/>
    <property type="match status" value="1"/>
</dbReference>
<evidence type="ECO:0000313" key="3">
    <source>
        <dbReference type="Proteomes" id="UP000008820"/>
    </source>
</evidence>
<dbReference type="Pfam" id="PF07776">
    <property type="entry name" value="zf-AD"/>
    <property type="match status" value="1"/>
</dbReference>
<dbReference type="EnsemblMetazoa" id="AAEL021235-RA">
    <property type="protein sequence ID" value="AAEL021235-PA"/>
    <property type="gene ID" value="AAEL021235"/>
</dbReference>
<evidence type="ECO:0000256" key="1">
    <source>
        <dbReference type="SAM" id="MobiDB-lite"/>
    </source>
</evidence>
<dbReference type="PROSITE" id="PS00028">
    <property type="entry name" value="ZINC_FINGER_C2H2_1"/>
    <property type="match status" value="1"/>
</dbReference>
<dbReference type="SMART" id="SM00868">
    <property type="entry name" value="zf-AD"/>
    <property type="match status" value="1"/>
</dbReference>
<dbReference type="InterPro" id="IPR036236">
    <property type="entry name" value="Znf_C2H2_sf"/>
</dbReference>
<dbReference type="SUPFAM" id="SSF57716">
    <property type="entry name" value="Glucocorticoid receptor-like (DNA-binding domain)"/>
    <property type="match status" value="1"/>
</dbReference>
<dbReference type="Proteomes" id="UP000008820">
    <property type="component" value="Chromosome 1"/>
</dbReference>
<dbReference type="InterPro" id="IPR012934">
    <property type="entry name" value="Znf_AD"/>
</dbReference>
<keyword evidence="3" id="KW-1185">Reference proteome</keyword>
<accession>A0A6I8TN29</accession>
<dbReference type="AlphaFoldDB" id="A0A6I8TN29"/>
<feature type="region of interest" description="Disordered" evidence="1">
    <location>
        <begin position="155"/>
        <end position="191"/>
    </location>
</feature>
<feature type="compositionally biased region" description="Polar residues" evidence="1">
    <location>
        <begin position="164"/>
        <end position="191"/>
    </location>
</feature>
<protein>
    <submittedName>
        <fullName evidence="2">Uncharacterized protein</fullName>
    </submittedName>
</protein>
<dbReference type="SMART" id="SM00355">
    <property type="entry name" value="ZnF_C2H2"/>
    <property type="match status" value="2"/>
</dbReference>
<reference evidence="2" key="2">
    <citation type="submission" date="2020-05" db="UniProtKB">
        <authorList>
            <consortium name="EnsemblMetazoa"/>
        </authorList>
    </citation>
    <scope>IDENTIFICATION</scope>
    <source>
        <strain evidence="2">LVP_AGWG</strain>
    </source>
</reference>
<dbReference type="Gene3D" id="3.30.160.60">
    <property type="entry name" value="Classic Zinc Finger"/>
    <property type="match status" value="1"/>
</dbReference>
<reference evidence="2 3" key="1">
    <citation type="submission" date="2017-06" db="EMBL/GenBank/DDBJ databases">
        <title>Aedes aegypti genome working group (AGWG) sequencing and assembly.</title>
        <authorList>
            <consortium name="Aedes aegypti Genome Working Group (AGWG)"/>
            <person name="Matthews B.J."/>
        </authorList>
    </citation>
    <scope>NUCLEOTIDE SEQUENCE [LARGE SCALE GENOMIC DNA]</scope>
    <source>
        <strain evidence="2 3">LVP_AGWG</strain>
    </source>
</reference>
<dbReference type="OrthoDB" id="10004641at2759"/>
<evidence type="ECO:0000313" key="2">
    <source>
        <dbReference type="EnsemblMetazoa" id="AAEL021235-PA"/>
    </source>
</evidence>
<dbReference type="GO" id="GO:0008270">
    <property type="term" value="F:zinc ion binding"/>
    <property type="evidence" value="ECO:0007669"/>
    <property type="project" value="UniProtKB-UniRule"/>
</dbReference>
<dbReference type="GO" id="GO:0005634">
    <property type="term" value="C:nucleus"/>
    <property type="evidence" value="ECO:0007669"/>
    <property type="project" value="InterPro"/>
</dbReference>
<proteinExistence type="predicted"/>
<dbReference type="PROSITE" id="PS51915">
    <property type="entry name" value="ZAD"/>
    <property type="match status" value="1"/>
</dbReference>